<accession>A0ABT1MUB5</accession>
<dbReference type="InterPro" id="IPR006047">
    <property type="entry name" value="GH13_cat_dom"/>
</dbReference>
<feature type="region of interest" description="Disordered" evidence="4">
    <location>
        <begin position="475"/>
        <end position="502"/>
    </location>
</feature>
<keyword evidence="2" id="KW-0378">Hydrolase</keyword>
<keyword evidence="3" id="KW-0326">Glycosidase</keyword>
<evidence type="ECO:0000256" key="1">
    <source>
        <dbReference type="ARBA" id="ARBA00008061"/>
    </source>
</evidence>
<dbReference type="Gene3D" id="3.20.20.80">
    <property type="entry name" value="Glycosidases"/>
    <property type="match status" value="1"/>
</dbReference>
<evidence type="ECO:0000256" key="3">
    <source>
        <dbReference type="ARBA" id="ARBA00023295"/>
    </source>
</evidence>
<comment type="caution">
    <text evidence="6">The sequence shown here is derived from an EMBL/GenBank/DDBJ whole genome shotgun (WGS) entry which is preliminary data.</text>
</comment>
<dbReference type="InterPro" id="IPR013783">
    <property type="entry name" value="Ig-like_fold"/>
</dbReference>
<dbReference type="SMART" id="SM00642">
    <property type="entry name" value="Aamy"/>
    <property type="match status" value="1"/>
</dbReference>
<comment type="similarity">
    <text evidence="1">Belongs to the glycosyl hydrolase 13 family.</text>
</comment>
<name>A0ABT1MUB5_9RHOB</name>
<dbReference type="InterPro" id="IPR004193">
    <property type="entry name" value="Glyco_hydro_13_N"/>
</dbReference>
<dbReference type="Gene3D" id="2.60.40.1180">
    <property type="entry name" value="Golgi alpha-mannosidase II"/>
    <property type="match status" value="1"/>
</dbReference>
<dbReference type="InterPro" id="IPR011837">
    <property type="entry name" value="Glycogen_debranch_GlgX"/>
</dbReference>
<keyword evidence="7" id="KW-1185">Reference proteome</keyword>
<evidence type="ECO:0000256" key="2">
    <source>
        <dbReference type="ARBA" id="ARBA00022801"/>
    </source>
</evidence>
<dbReference type="Gene3D" id="2.60.40.10">
    <property type="entry name" value="Immunoglobulins"/>
    <property type="match status" value="1"/>
</dbReference>
<protein>
    <submittedName>
        <fullName evidence="6">Glycogen debranching protein GlgX</fullName>
    </submittedName>
</protein>
<sequence>MNHSRKPAAGLPADLTIRAGRPWPMGATVTDEGVNIAVFSANATAIDLCLFDATGAETRLRLPARDGDVWHGFVPGLQAGARYGLRADGPYAPHEGHRFNVNKLLIDPYARSLDGEIVWDDALYGFTMDDPEGDLSFDTRDSAPFVPKCVVCAALPALEAVPPLTPARDSVIYEAHVRGLTMRHPEIPQDQRGTYAGVASDPVRAHLRRIGVTAVELLPVHAFLDDRFLVNRGLRNYWGYQTIGFFTPAARYGSGDPVAEFRAMVDALHRDGIEVILDVVYNHSGEGDEKGPTLSFRGLDNASYYHLSGTGRHYVNHTGTGNALNLTHPAVLRLVMDSLRYWTEVMGVDGFRFDLASELTRGRDGFATGFLDAIRQDPVLARVKLIAEPWDIGPGGYRLGQFPVPFMEWNDRFRDDVRRFWRGDAGTPAALAKRLLGSAEVFDHDGRSASSSVNFVACHDGFTLNDAVSYAGKHNEANGEQNRDGHHANFSDNLGSEGPTEDAGINAARAQRKRNMLATVFLSQGVPMLLAGDEMGHSQGGNNNAYAQDNETTWLDWPGDQGLTDFVARLTALRRAQPVLRQRGFLHSRIRPQDGLPDLEWHRADGRHPTEADWHDPNFRALCAVIRGSAESDEDTGAAEVYVCLNSGEATAVTLPDGPWLRALDTAAPDDEPAPEAEPQADIAARSVTLFTRP</sequence>
<dbReference type="SUPFAM" id="SSF51445">
    <property type="entry name" value="(Trans)glycosidases"/>
    <property type="match status" value="1"/>
</dbReference>
<evidence type="ECO:0000256" key="4">
    <source>
        <dbReference type="SAM" id="MobiDB-lite"/>
    </source>
</evidence>
<dbReference type="EMBL" id="JAKZEU010000006">
    <property type="protein sequence ID" value="MCQ0971900.1"/>
    <property type="molecule type" value="Genomic_DNA"/>
</dbReference>
<dbReference type="Pfam" id="PF00128">
    <property type="entry name" value="Alpha-amylase"/>
    <property type="match status" value="1"/>
</dbReference>
<feature type="region of interest" description="Disordered" evidence="4">
    <location>
        <begin position="665"/>
        <end position="694"/>
    </location>
</feature>
<dbReference type="InterPro" id="IPR013780">
    <property type="entry name" value="Glyco_hydro_b"/>
</dbReference>
<dbReference type="Proteomes" id="UP001203945">
    <property type="component" value="Unassembled WGS sequence"/>
</dbReference>
<evidence type="ECO:0000313" key="6">
    <source>
        <dbReference type="EMBL" id="MCQ0971900.1"/>
    </source>
</evidence>
<feature type="domain" description="Glycosyl hydrolase family 13 catalytic" evidence="5">
    <location>
        <begin position="170"/>
        <end position="574"/>
    </location>
</feature>
<gene>
    <name evidence="6" type="primary">glgX</name>
    <name evidence="6" type="ORF">MLD63_15870</name>
</gene>
<feature type="compositionally biased region" description="Basic and acidic residues" evidence="4">
    <location>
        <begin position="475"/>
        <end position="489"/>
    </location>
</feature>
<dbReference type="CDD" id="cd11326">
    <property type="entry name" value="AmyAc_Glg_debranch"/>
    <property type="match status" value="1"/>
</dbReference>
<dbReference type="SUPFAM" id="SSF81296">
    <property type="entry name" value="E set domains"/>
    <property type="match status" value="1"/>
</dbReference>
<dbReference type="InterPro" id="IPR017853">
    <property type="entry name" value="GH"/>
</dbReference>
<evidence type="ECO:0000259" key="5">
    <source>
        <dbReference type="SMART" id="SM00642"/>
    </source>
</evidence>
<dbReference type="InterPro" id="IPR014756">
    <property type="entry name" value="Ig_E-set"/>
</dbReference>
<dbReference type="PANTHER" id="PTHR43002">
    <property type="entry name" value="GLYCOGEN DEBRANCHING ENZYME"/>
    <property type="match status" value="1"/>
</dbReference>
<dbReference type="InterPro" id="IPR044505">
    <property type="entry name" value="GlgX_Isoamylase_N_E_set"/>
</dbReference>
<proteinExistence type="inferred from homology"/>
<dbReference type="NCBIfam" id="TIGR02100">
    <property type="entry name" value="glgX_debranch"/>
    <property type="match status" value="1"/>
</dbReference>
<dbReference type="Pfam" id="PF02922">
    <property type="entry name" value="CBM_48"/>
    <property type="match status" value="1"/>
</dbReference>
<organism evidence="6 7">
    <name type="scientific">Paracoccus albicereus</name>
    <dbReference type="NCBI Taxonomy" id="2922394"/>
    <lineage>
        <taxon>Bacteria</taxon>
        <taxon>Pseudomonadati</taxon>
        <taxon>Pseudomonadota</taxon>
        <taxon>Alphaproteobacteria</taxon>
        <taxon>Rhodobacterales</taxon>
        <taxon>Paracoccaceae</taxon>
        <taxon>Paracoccus</taxon>
    </lineage>
</organism>
<reference evidence="6 7" key="1">
    <citation type="submission" date="2022-03" db="EMBL/GenBank/DDBJ databases">
        <authorList>
            <person name="He Y."/>
        </authorList>
    </citation>
    <scope>NUCLEOTIDE SEQUENCE [LARGE SCALE GENOMIC DNA]</scope>
    <source>
        <strain evidence="6 7">TK19116</strain>
    </source>
</reference>
<dbReference type="SUPFAM" id="SSF51011">
    <property type="entry name" value="Glycosyl hydrolase domain"/>
    <property type="match status" value="1"/>
</dbReference>
<evidence type="ECO:0000313" key="7">
    <source>
        <dbReference type="Proteomes" id="UP001203945"/>
    </source>
</evidence>
<dbReference type="CDD" id="cd02856">
    <property type="entry name" value="E_set_GDE_Isoamylase_N"/>
    <property type="match status" value="1"/>
</dbReference>